<protein>
    <submittedName>
        <fullName evidence="1">Uncharacterized protein</fullName>
    </submittedName>
</protein>
<sequence length="54" mass="5961">MSTCLVHKVSISMPQSARFIAQLNPSVEQKLSPPFPCKPRLVFPSIMSFQAVSV</sequence>
<evidence type="ECO:0000313" key="2">
    <source>
        <dbReference type="Proteomes" id="UP000321570"/>
    </source>
</evidence>
<dbReference type="EMBL" id="CABIJS010000030">
    <property type="protein sequence ID" value="VUZ40148.1"/>
    <property type="molecule type" value="Genomic_DNA"/>
</dbReference>
<reference evidence="1 2" key="1">
    <citation type="submission" date="2019-07" db="EMBL/GenBank/DDBJ databases">
        <authorList>
            <person name="Jastrzebski P J."/>
            <person name="Paukszto L."/>
            <person name="Jastrzebski P J."/>
        </authorList>
    </citation>
    <scope>NUCLEOTIDE SEQUENCE [LARGE SCALE GENOMIC DNA]</scope>
    <source>
        <strain evidence="1 2">WMS-il1</strain>
    </source>
</reference>
<dbReference type="AlphaFoldDB" id="A0A564Y048"/>
<name>A0A564Y048_HYMDI</name>
<accession>A0A564Y048</accession>
<gene>
    <name evidence="1" type="ORF">WMSIL1_LOCUS1258</name>
</gene>
<evidence type="ECO:0000313" key="1">
    <source>
        <dbReference type="EMBL" id="VUZ40148.1"/>
    </source>
</evidence>
<dbReference type="Proteomes" id="UP000321570">
    <property type="component" value="Unassembled WGS sequence"/>
</dbReference>
<proteinExistence type="predicted"/>
<keyword evidence="2" id="KW-1185">Reference proteome</keyword>
<organism evidence="1 2">
    <name type="scientific">Hymenolepis diminuta</name>
    <name type="common">Rat tapeworm</name>
    <dbReference type="NCBI Taxonomy" id="6216"/>
    <lineage>
        <taxon>Eukaryota</taxon>
        <taxon>Metazoa</taxon>
        <taxon>Spiralia</taxon>
        <taxon>Lophotrochozoa</taxon>
        <taxon>Platyhelminthes</taxon>
        <taxon>Cestoda</taxon>
        <taxon>Eucestoda</taxon>
        <taxon>Cyclophyllidea</taxon>
        <taxon>Hymenolepididae</taxon>
        <taxon>Hymenolepis</taxon>
    </lineage>
</organism>